<dbReference type="AlphaFoldDB" id="A0A8J6AQS0"/>
<evidence type="ECO:0000313" key="1">
    <source>
        <dbReference type="EMBL" id="KAG8523381.1"/>
    </source>
</evidence>
<name>A0A8J6AQS0_GALPY</name>
<evidence type="ECO:0000313" key="2">
    <source>
        <dbReference type="Proteomes" id="UP000700334"/>
    </source>
</evidence>
<feature type="non-terminal residue" evidence="1">
    <location>
        <position position="96"/>
    </location>
</feature>
<sequence length="96" mass="11318">RDRVTLTSRTDCKNKEKSESRRELNFTSYLPLKKLFRNPFWKKYSLVRVYLHQSAAQYVGRHCCHHKCDSRLCSPLPPQPPVFQLLLTMSPAVIQK</sequence>
<comment type="caution">
    <text evidence="1">The sequence shown here is derived from an EMBL/GenBank/DDBJ whole genome shotgun (WGS) entry which is preliminary data.</text>
</comment>
<accession>A0A8J6AQS0</accession>
<proteinExistence type="predicted"/>
<gene>
    <name evidence="1" type="ORF">J0S82_014238</name>
</gene>
<keyword evidence="2" id="KW-1185">Reference proteome</keyword>
<protein>
    <submittedName>
        <fullName evidence="1">Uncharacterized protein</fullName>
    </submittedName>
</protein>
<dbReference type="EMBL" id="JAGFMF010011412">
    <property type="protein sequence ID" value="KAG8523381.1"/>
    <property type="molecule type" value="Genomic_DNA"/>
</dbReference>
<dbReference type="Proteomes" id="UP000700334">
    <property type="component" value="Unassembled WGS sequence"/>
</dbReference>
<feature type="non-terminal residue" evidence="1">
    <location>
        <position position="1"/>
    </location>
</feature>
<reference evidence="1" key="1">
    <citation type="journal article" date="2021" name="Evol. Appl.">
        <title>The genome of the Pyrenean desman and the effects of bottlenecks and inbreeding on the genomic landscape of an endangered species.</title>
        <authorList>
            <person name="Escoda L."/>
            <person name="Castresana J."/>
        </authorList>
    </citation>
    <scope>NUCLEOTIDE SEQUENCE</scope>
    <source>
        <strain evidence="1">IBE-C5619</strain>
    </source>
</reference>
<organism evidence="1 2">
    <name type="scientific">Galemys pyrenaicus</name>
    <name type="common">Iberian desman</name>
    <name type="synonym">Pyrenean desman</name>
    <dbReference type="NCBI Taxonomy" id="202257"/>
    <lineage>
        <taxon>Eukaryota</taxon>
        <taxon>Metazoa</taxon>
        <taxon>Chordata</taxon>
        <taxon>Craniata</taxon>
        <taxon>Vertebrata</taxon>
        <taxon>Euteleostomi</taxon>
        <taxon>Mammalia</taxon>
        <taxon>Eutheria</taxon>
        <taxon>Laurasiatheria</taxon>
        <taxon>Eulipotyphla</taxon>
        <taxon>Talpidae</taxon>
        <taxon>Galemys</taxon>
    </lineage>
</organism>